<name>H6X496_9CAUD</name>
<dbReference type="RefSeq" id="YP_007007444.1">
    <property type="nucleotide sequence ID" value="NC_019526.1"/>
</dbReference>
<accession>H6X496</accession>
<dbReference type="KEGG" id="vg:14012877"/>
<evidence type="ECO:0000313" key="2">
    <source>
        <dbReference type="Proteomes" id="UP000007524"/>
    </source>
</evidence>
<protein>
    <submittedName>
        <fullName evidence="1">Uncharacterized protein</fullName>
    </submittedName>
</protein>
<proteinExistence type="predicted"/>
<gene>
    <name evidence="1" type="ORF">RaK2_00289</name>
</gene>
<evidence type="ECO:0000313" key="1">
    <source>
        <dbReference type="EMBL" id="AFA44562.1"/>
    </source>
</evidence>
<sequence length="143" mass="16979">MFQKETVLKKIDECIDTLQYHISESNSSTEILDHTSILNKKKKKNYKLILSALEEIKSGNRNELHGICNNLYFKMDNTDMVEEFIKYSFDRIYGSNHDYPIEGSRFHYQMNKNKWDESTIHGKNRLNLLDSMIQYCKCRLLSI</sequence>
<reference evidence="1 2" key="1">
    <citation type="journal article" date="2012" name="J. Virol.">
        <title>Genome of Klebsiella sp.-Infecting Bacteriophage vB_KleM_RaK2.</title>
        <authorList>
            <person name="Simoliunas E."/>
            <person name="Kaliniene L."/>
            <person name="Truncaite L."/>
            <person name="Klausa V."/>
            <person name="Zajanckauskaite A."/>
            <person name="Meskys R."/>
        </authorList>
    </citation>
    <scope>NUCLEOTIDE SEQUENCE [LARGE SCALE GENOMIC DNA]</scope>
</reference>
<keyword evidence="2" id="KW-1185">Reference proteome</keyword>
<dbReference type="OrthoDB" id="24939at10239"/>
<dbReference type="Proteomes" id="UP000007524">
    <property type="component" value="Segment"/>
</dbReference>
<dbReference type="GeneID" id="14012877"/>
<organism evidence="1 2">
    <name type="scientific">Klebsiella phage vB_KleM_RaK2</name>
    <dbReference type="NCBI Taxonomy" id="1147094"/>
    <lineage>
        <taxon>Viruses</taxon>
        <taxon>Duplodnaviria</taxon>
        <taxon>Heunggongvirae</taxon>
        <taxon>Uroviricota</taxon>
        <taxon>Caudoviricetes</taxon>
        <taxon>Alcyoneusvirus</taxon>
        <taxon>Alcyoneusvirus RaK2</taxon>
    </lineage>
</organism>
<dbReference type="EMBL" id="JQ513383">
    <property type="protein sequence ID" value="AFA44562.1"/>
    <property type="molecule type" value="Genomic_DNA"/>
</dbReference>